<feature type="compositionally biased region" description="Basic residues" evidence="1">
    <location>
        <begin position="7"/>
        <end position="26"/>
    </location>
</feature>
<sequence length="450" mass="50654">MMERSGRPNHHGHRLSRAAQRRRQQRGRSVAPNPDFEPLLARSNHASTSATPRVATDYYDSLQPMRVSKSGRSRQLRGHTAEEEDEAMPLLSSSLLGASNDPQVDGSGRMSIHLPELEASKVSHYTPRHHNPLRRNVPRTASRTRVIQNSNPARDLTCACSYGCCCVQCIRTNEIGVLQTFGQFRKMLPPGLVLLLWPCMRVAGRLSLRVQQLKISCETKTSDNVFVTMGVTVQFRVIEERAYDAFYRLSNIQNQIRAYVFDVIRSTIPRMELDSLFVSTSDVALDVLRGLQGIMHQYGYEIIDTLVTDISPNPLVRAAMNEIMAARKIKEAMFHKAEAEKLVKVKAAEAHAETLHLDGVGTAKQRKELAKSMQGLVRESTEEHFSPKHVMDLLLVSHYYDVLNTIGSDSVFLFHSPDEVGVLQQQIMNDFVPDSDNNKDIVGQIPDLLW</sequence>
<organism evidence="3">
    <name type="scientific">Odontella aurita</name>
    <dbReference type="NCBI Taxonomy" id="265563"/>
    <lineage>
        <taxon>Eukaryota</taxon>
        <taxon>Sar</taxon>
        <taxon>Stramenopiles</taxon>
        <taxon>Ochrophyta</taxon>
        <taxon>Bacillariophyta</taxon>
        <taxon>Mediophyceae</taxon>
        <taxon>Biddulphiophycidae</taxon>
        <taxon>Eupodiscales</taxon>
        <taxon>Odontellaceae</taxon>
        <taxon>Odontella</taxon>
    </lineage>
</organism>
<dbReference type="CDD" id="cd03407">
    <property type="entry name" value="SPFH_like_u4"/>
    <property type="match status" value="1"/>
</dbReference>
<proteinExistence type="predicted"/>
<protein>
    <recommendedName>
        <fullName evidence="2">Band 7 domain-containing protein</fullName>
    </recommendedName>
</protein>
<dbReference type="SMART" id="SM00244">
    <property type="entry name" value="PHB"/>
    <property type="match status" value="1"/>
</dbReference>
<evidence type="ECO:0000259" key="2">
    <source>
        <dbReference type="SMART" id="SM00244"/>
    </source>
</evidence>
<dbReference type="InterPro" id="IPR036013">
    <property type="entry name" value="Band_7/SPFH_dom_sf"/>
</dbReference>
<accession>A0A7S4ISB0</accession>
<reference evidence="3" key="1">
    <citation type="submission" date="2021-01" db="EMBL/GenBank/DDBJ databases">
        <authorList>
            <person name="Corre E."/>
            <person name="Pelletier E."/>
            <person name="Niang G."/>
            <person name="Scheremetjew M."/>
            <person name="Finn R."/>
            <person name="Kale V."/>
            <person name="Holt S."/>
            <person name="Cochrane G."/>
            <person name="Meng A."/>
            <person name="Brown T."/>
            <person name="Cohen L."/>
        </authorList>
    </citation>
    <scope>NUCLEOTIDE SEQUENCE</scope>
    <source>
        <strain evidence="3">Isolate 1302-5</strain>
    </source>
</reference>
<gene>
    <name evidence="3" type="ORF">OAUR00152_LOCUS14775</name>
</gene>
<dbReference type="InterPro" id="IPR001107">
    <property type="entry name" value="Band_7"/>
</dbReference>
<dbReference type="EMBL" id="HBKQ01021795">
    <property type="protein sequence ID" value="CAE2238297.1"/>
    <property type="molecule type" value="Transcribed_RNA"/>
</dbReference>
<name>A0A7S4ISB0_9STRA</name>
<evidence type="ECO:0000313" key="3">
    <source>
        <dbReference type="EMBL" id="CAE2238297.1"/>
    </source>
</evidence>
<evidence type="ECO:0000256" key="1">
    <source>
        <dbReference type="SAM" id="MobiDB-lite"/>
    </source>
</evidence>
<dbReference type="Gene3D" id="3.30.479.30">
    <property type="entry name" value="Band 7 domain"/>
    <property type="match status" value="1"/>
</dbReference>
<dbReference type="PANTHER" id="PTHR43327">
    <property type="entry name" value="STOMATIN-LIKE PROTEIN 2, MITOCHONDRIAL"/>
    <property type="match status" value="1"/>
</dbReference>
<feature type="region of interest" description="Disordered" evidence="1">
    <location>
        <begin position="1"/>
        <end position="87"/>
    </location>
</feature>
<dbReference type="PANTHER" id="PTHR43327:SF31">
    <property type="entry name" value="HYPERSENSITIVE-INDUCED RESPONSE PROTEIN 2"/>
    <property type="match status" value="1"/>
</dbReference>
<dbReference type="Pfam" id="PF01145">
    <property type="entry name" value="Band_7"/>
    <property type="match status" value="1"/>
</dbReference>
<feature type="domain" description="Band 7" evidence="2">
    <location>
        <begin position="165"/>
        <end position="324"/>
    </location>
</feature>
<dbReference type="AlphaFoldDB" id="A0A7S4ISB0"/>
<dbReference type="SUPFAM" id="SSF117892">
    <property type="entry name" value="Band 7/SPFH domain"/>
    <property type="match status" value="1"/>
</dbReference>
<dbReference type="InterPro" id="IPR050710">
    <property type="entry name" value="Band7/mec-2_domain"/>
</dbReference>